<evidence type="ECO:0000256" key="1">
    <source>
        <dbReference type="ARBA" id="ARBA00022737"/>
    </source>
</evidence>
<dbReference type="PROSITE" id="PS50297">
    <property type="entry name" value="ANK_REP_REGION"/>
    <property type="match status" value="3"/>
</dbReference>
<dbReference type="Pfam" id="PF00023">
    <property type="entry name" value="Ank"/>
    <property type="match status" value="1"/>
</dbReference>
<dbReference type="PROSITE" id="PS50088">
    <property type="entry name" value="ANK_REPEAT"/>
    <property type="match status" value="3"/>
</dbReference>
<evidence type="ECO:0000256" key="3">
    <source>
        <dbReference type="PROSITE-ProRule" id="PRU00023"/>
    </source>
</evidence>
<evidence type="ECO:0000256" key="2">
    <source>
        <dbReference type="ARBA" id="ARBA00023043"/>
    </source>
</evidence>
<keyword evidence="2 3" id="KW-0040">ANK repeat</keyword>
<dbReference type="InterPro" id="IPR036770">
    <property type="entry name" value="Ankyrin_rpt-contain_sf"/>
</dbReference>
<evidence type="ECO:0000256" key="4">
    <source>
        <dbReference type="SAM" id="MobiDB-lite"/>
    </source>
</evidence>
<dbReference type="Gene3D" id="1.25.40.20">
    <property type="entry name" value="Ankyrin repeat-containing domain"/>
    <property type="match status" value="2"/>
</dbReference>
<name>A0A2V3IMG1_9FLOR</name>
<accession>A0A2V3IMG1</accession>
<dbReference type="PANTHER" id="PTHR24171">
    <property type="entry name" value="ANKYRIN REPEAT DOMAIN-CONTAINING PROTEIN 39-RELATED"/>
    <property type="match status" value="1"/>
</dbReference>
<keyword evidence="1" id="KW-0677">Repeat</keyword>
<sequence>MQDTLVDLCAAGRWEEVDALIDQLVSFSEEELAAALRETHGKPQWSSLHYAAIAKPTPPTLRKLVKAGAELEARGSSGSTPLHLAAWNGSVDAARELVSCGANVEARSNSGRTPLMFAARQGSTEMIGTLVELGADVNSTDERGRSALHFAAQSGHGESIRKLVKHGARNDPDEEGTTPDELAHDDAKNVFEDDLHSDWTVGKTILRVMNVQAWRERLFGLGPPGGGSLPPSPPPSPNSVSLPSPRFSSADCEKPVRRRELYAAVGAGILISILFPLARGGGRSGLP</sequence>
<dbReference type="EMBL" id="NBIV01000131">
    <property type="protein sequence ID" value="PXF43268.1"/>
    <property type="molecule type" value="Genomic_DNA"/>
</dbReference>
<feature type="repeat" description="ANK" evidence="3">
    <location>
        <begin position="143"/>
        <end position="175"/>
    </location>
</feature>
<dbReference type="OrthoDB" id="1757at2759"/>
<dbReference type="Proteomes" id="UP000247409">
    <property type="component" value="Unassembled WGS sequence"/>
</dbReference>
<comment type="caution">
    <text evidence="6">The sequence shown here is derived from an EMBL/GenBank/DDBJ whole genome shotgun (WGS) entry which is preliminary data.</text>
</comment>
<keyword evidence="7" id="KW-1185">Reference proteome</keyword>
<feature type="repeat" description="ANK" evidence="3">
    <location>
        <begin position="77"/>
        <end position="109"/>
    </location>
</feature>
<proteinExistence type="predicted"/>
<feature type="transmembrane region" description="Helical" evidence="5">
    <location>
        <begin position="261"/>
        <end position="278"/>
    </location>
</feature>
<keyword evidence="5" id="KW-0812">Transmembrane</keyword>
<feature type="region of interest" description="Disordered" evidence="4">
    <location>
        <begin position="222"/>
        <end position="250"/>
    </location>
</feature>
<keyword evidence="5" id="KW-1133">Transmembrane helix</keyword>
<evidence type="ECO:0000313" key="7">
    <source>
        <dbReference type="Proteomes" id="UP000247409"/>
    </source>
</evidence>
<feature type="repeat" description="ANK" evidence="3">
    <location>
        <begin position="110"/>
        <end position="142"/>
    </location>
</feature>
<dbReference type="PRINTS" id="PR01415">
    <property type="entry name" value="ANKYRIN"/>
</dbReference>
<evidence type="ECO:0000313" key="6">
    <source>
        <dbReference type="EMBL" id="PXF43268.1"/>
    </source>
</evidence>
<organism evidence="6 7">
    <name type="scientific">Gracilariopsis chorda</name>
    <dbReference type="NCBI Taxonomy" id="448386"/>
    <lineage>
        <taxon>Eukaryota</taxon>
        <taxon>Rhodophyta</taxon>
        <taxon>Florideophyceae</taxon>
        <taxon>Rhodymeniophycidae</taxon>
        <taxon>Gracilariales</taxon>
        <taxon>Gracilariaceae</taxon>
        <taxon>Gracilariopsis</taxon>
    </lineage>
</organism>
<protein>
    <submittedName>
        <fullName evidence="6">Uncharacterized protein</fullName>
    </submittedName>
</protein>
<gene>
    <name evidence="6" type="ORF">BWQ96_06995</name>
</gene>
<dbReference type="SMART" id="SM00248">
    <property type="entry name" value="ANK"/>
    <property type="match status" value="4"/>
</dbReference>
<dbReference type="SUPFAM" id="SSF48403">
    <property type="entry name" value="Ankyrin repeat"/>
    <property type="match status" value="1"/>
</dbReference>
<keyword evidence="5" id="KW-0472">Membrane</keyword>
<dbReference type="AlphaFoldDB" id="A0A2V3IMG1"/>
<dbReference type="STRING" id="448386.A0A2V3IMG1"/>
<dbReference type="InterPro" id="IPR002110">
    <property type="entry name" value="Ankyrin_rpt"/>
</dbReference>
<evidence type="ECO:0000256" key="5">
    <source>
        <dbReference type="SAM" id="Phobius"/>
    </source>
</evidence>
<dbReference type="Pfam" id="PF12796">
    <property type="entry name" value="Ank_2"/>
    <property type="match status" value="1"/>
</dbReference>
<reference evidence="6 7" key="1">
    <citation type="journal article" date="2018" name="Mol. Biol. Evol.">
        <title>Analysis of the draft genome of the red seaweed Gracilariopsis chorda provides insights into genome size evolution in Rhodophyta.</title>
        <authorList>
            <person name="Lee J."/>
            <person name="Yang E.C."/>
            <person name="Graf L."/>
            <person name="Yang J.H."/>
            <person name="Qiu H."/>
            <person name="Zel Zion U."/>
            <person name="Chan C.X."/>
            <person name="Stephens T.G."/>
            <person name="Weber A.P.M."/>
            <person name="Boo G.H."/>
            <person name="Boo S.M."/>
            <person name="Kim K.M."/>
            <person name="Shin Y."/>
            <person name="Jung M."/>
            <person name="Lee S.J."/>
            <person name="Yim H.S."/>
            <person name="Lee J.H."/>
            <person name="Bhattacharya D."/>
            <person name="Yoon H.S."/>
        </authorList>
    </citation>
    <scope>NUCLEOTIDE SEQUENCE [LARGE SCALE GENOMIC DNA]</scope>
    <source>
        <strain evidence="6 7">SKKU-2015</strain>
        <tissue evidence="6">Whole body</tissue>
    </source>
</reference>